<protein>
    <recommendedName>
        <fullName evidence="3">Rab-GAP TBC domain-containing protein</fullName>
    </recommendedName>
</protein>
<proteinExistence type="predicted"/>
<reference evidence="1" key="1">
    <citation type="submission" date="2023-10" db="EMBL/GenBank/DDBJ databases">
        <authorList>
            <person name="Chen Y."/>
            <person name="Shah S."/>
            <person name="Dougan E. K."/>
            <person name="Thang M."/>
            <person name="Chan C."/>
        </authorList>
    </citation>
    <scope>NUCLEOTIDE SEQUENCE [LARGE SCALE GENOMIC DNA]</scope>
</reference>
<dbReference type="EMBL" id="CAUYUJ010008258">
    <property type="protein sequence ID" value="CAK0823408.1"/>
    <property type="molecule type" value="Genomic_DNA"/>
</dbReference>
<evidence type="ECO:0000313" key="2">
    <source>
        <dbReference type="Proteomes" id="UP001189429"/>
    </source>
</evidence>
<dbReference type="InterPro" id="IPR042507">
    <property type="entry name" value="TBC1D19"/>
</dbReference>
<evidence type="ECO:0000313" key="1">
    <source>
        <dbReference type="EMBL" id="CAK0823408.1"/>
    </source>
</evidence>
<keyword evidence="2" id="KW-1185">Reference proteome</keyword>
<dbReference type="PANTHER" id="PTHR16110:SF1">
    <property type="entry name" value="TBC1 DOMAIN FAMILY MEMBER 19"/>
    <property type="match status" value="1"/>
</dbReference>
<dbReference type="Proteomes" id="UP001189429">
    <property type="component" value="Unassembled WGS sequence"/>
</dbReference>
<name>A0ABN9RY55_9DINO</name>
<evidence type="ECO:0008006" key="3">
    <source>
        <dbReference type="Google" id="ProtNLM"/>
    </source>
</evidence>
<gene>
    <name evidence="1" type="ORF">PCOR1329_LOCUS24118</name>
</gene>
<sequence length="420" mass="45743">MAVRGAHASDGQAEVRDRAARELFVQLQGGQLLWRCKQAVKAELVRPRTGAAPASVAVAEAMRSGGLRAEIKTLAFEQFRRQRREQRPLNPLLCPGLLPPHSAAAKVTAPHLDAVEWARQRWASLARERLMELTRQVIGLDSLYSVVTVELQAHSDAAAGGLLGRAPWWGSLGELLAEPYAPQLRACARRGLPPALRRAVWAACLAVHAWECITDDVLRLDVADFCANNVCYFPFDEIVESICLAWSRDVAVAGDCDCGPPQPPVSADAEEGGGSWVPPCGVVPFSSFTCYACPFAFLADRLDMAYPLFRAFYCRHLSRLHTISCQSGTLLPICALFEHLVSVRAPQVLWLWDLIVGFDSPEIVAVLAAAILAFRARLLLSAQSAEDVSLVFCDLSGLEALPLIQAFLFPAELGGNPLEL</sequence>
<organism evidence="1 2">
    <name type="scientific">Prorocentrum cordatum</name>
    <dbReference type="NCBI Taxonomy" id="2364126"/>
    <lineage>
        <taxon>Eukaryota</taxon>
        <taxon>Sar</taxon>
        <taxon>Alveolata</taxon>
        <taxon>Dinophyceae</taxon>
        <taxon>Prorocentrales</taxon>
        <taxon>Prorocentraceae</taxon>
        <taxon>Prorocentrum</taxon>
    </lineage>
</organism>
<comment type="caution">
    <text evidence="1">The sequence shown here is derived from an EMBL/GenBank/DDBJ whole genome shotgun (WGS) entry which is preliminary data.</text>
</comment>
<accession>A0ABN9RY55</accession>
<dbReference type="PANTHER" id="PTHR16110">
    <property type="entry name" value="TBC1 DOMAIN FAMILY MEMBER 19"/>
    <property type="match status" value="1"/>
</dbReference>